<feature type="region of interest" description="Disordered" evidence="1">
    <location>
        <begin position="1"/>
        <end position="22"/>
    </location>
</feature>
<evidence type="ECO:0000256" key="1">
    <source>
        <dbReference type="SAM" id="MobiDB-lite"/>
    </source>
</evidence>
<feature type="compositionally biased region" description="Polar residues" evidence="1">
    <location>
        <begin position="1"/>
        <end position="10"/>
    </location>
</feature>
<sequence>MTSLQKSAGSQQVQGGPPQVPQNGMVAYGSGLVFGGNVYPVLVDGVPMQPPMGAHQAAVHQRMQMQMQQLRPQAPQILGHKLVAPQPSCQQSGVRAVPRCPAPSYMTKPHQQNFGPVMAQQQQQHYSNIANMQQLQAQILQRQLIQASMGNPYSHYGNYNLQPNAGGDSGGWNGYAMMQPADANKPYSFG</sequence>
<reference evidence="3" key="1">
    <citation type="submission" date="2025-08" db="UniProtKB">
        <authorList>
            <consortium name="RefSeq"/>
        </authorList>
    </citation>
    <scope>IDENTIFICATION</scope>
</reference>
<protein>
    <submittedName>
        <fullName evidence="3">Uncharacterized protein</fullName>
    </submittedName>
</protein>
<evidence type="ECO:0000313" key="2">
    <source>
        <dbReference type="Proteomes" id="UP001652628"/>
    </source>
</evidence>
<dbReference type="RefSeq" id="XP_016931722.3">
    <property type="nucleotide sequence ID" value="XM_017076233.4"/>
</dbReference>
<dbReference type="AlphaFoldDB" id="A0AB39ZB46"/>
<name>A0AB39ZB46_DROSZ</name>
<gene>
    <name evidence="3" type="primary">LOC108011145</name>
</gene>
<organism evidence="2 3">
    <name type="scientific">Drosophila suzukii</name>
    <name type="common">Spotted-wing drosophila fruit fly</name>
    <dbReference type="NCBI Taxonomy" id="28584"/>
    <lineage>
        <taxon>Eukaryota</taxon>
        <taxon>Metazoa</taxon>
        <taxon>Ecdysozoa</taxon>
        <taxon>Arthropoda</taxon>
        <taxon>Hexapoda</taxon>
        <taxon>Insecta</taxon>
        <taxon>Pterygota</taxon>
        <taxon>Neoptera</taxon>
        <taxon>Endopterygota</taxon>
        <taxon>Diptera</taxon>
        <taxon>Brachycera</taxon>
        <taxon>Muscomorpha</taxon>
        <taxon>Ephydroidea</taxon>
        <taxon>Drosophilidae</taxon>
        <taxon>Drosophila</taxon>
        <taxon>Sophophora</taxon>
    </lineage>
</organism>
<accession>A0AB39ZB46</accession>
<dbReference type="GeneID" id="108011145"/>
<proteinExistence type="predicted"/>
<evidence type="ECO:0000313" key="3">
    <source>
        <dbReference type="RefSeq" id="XP_016931722.3"/>
    </source>
</evidence>
<dbReference type="Proteomes" id="UP001652628">
    <property type="component" value="Chromosome 2L"/>
</dbReference>
<keyword evidence="2" id="KW-1185">Reference proteome</keyword>